<keyword evidence="2" id="KW-0040">ANK repeat</keyword>
<dbReference type="InterPro" id="IPR036770">
    <property type="entry name" value="Ankyrin_rpt-contain_sf"/>
</dbReference>
<proteinExistence type="predicted"/>
<dbReference type="GO" id="GO:0004842">
    <property type="term" value="F:ubiquitin-protein transferase activity"/>
    <property type="evidence" value="ECO:0007669"/>
    <property type="project" value="TreeGrafter"/>
</dbReference>
<dbReference type="PhylomeDB" id="A0A0G4IDT2"/>
<dbReference type="PANTHER" id="PTHR24171:SF8">
    <property type="entry name" value="BRCA1-ASSOCIATED RING DOMAIN PROTEIN 1"/>
    <property type="match status" value="1"/>
</dbReference>
<dbReference type="GO" id="GO:0085020">
    <property type="term" value="P:protein K6-linked ubiquitination"/>
    <property type="evidence" value="ECO:0007669"/>
    <property type="project" value="TreeGrafter"/>
</dbReference>
<evidence type="ECO:0000256" key="2">
    <source>
        <dbReference type="ARBA" id="ARBA00023043"/>
    </source>
</evidence>
<dbReference type="InterPro" id="IPR002110">
    <property type="entry name" value="Ankyrin_rpt"/>
</dbReference>
<protein>
    <submittedName>
        <fullName evidence="3">Uncharacterized protein</fullName>
    </submittedName>
</protein>
<name>A0A0G4IDT2_9ALVE</name>
<evidence type="ECO:0000313" key="3">
    <source>
        <dbReference type="EMBL" id="CEM55341.1"/>
    </source>
</evidence>
<accession>A0A0G4IDT2</accession>
<keyword evidence="1" id="KW-0677">Repeat</keyword>
<gene>
    <name evidence="3" type="ORF">Cvel_13459</name>
</gene>
<dbReference type="SMART" id="SM00248">
    <property type="entry name" value="ANK"/>
    <property type="match status" value="4"/>
</dbReference>
<dbReference type="EMBL" id="CDMZ01005866">
    <property type="protein sequence ID" value="CEM55341.1"/>
    <property type="molecule type" value="Genomic_DNA"/>
</dbReference>
<dbReference type="PANTHER" id="PTHR24171">
    <property type="entry name" value="ANKYRIN REPEAT DOMAIN-CONTAINING PROTEIN 39-RELATED"/>
    <property type="match status" value="1"/>
</dbReference>
<organism evidence="3">
    <name type="scientific">Chromera velia CCMP2878</name>
    <dbReference type="NCBI Taxonomy" id="1169474"/>
    <lineage>
        <taxon>Eukaryota</taxon>
        <taxon>Sar</taxon>
        <taxon>Alveolata</taxon>
        <taxon>Colpodellida</taxon>
        <taxon>Chromeraceae</taxon>
        <taxon>Chromera</taxon>
    </lineage>
</organism>
<sequence length="232" mass="24718">MILRHVRRFKVVTSVDLREPVRAVLEGRDSGGRDLHLLLRLGSDINGLVTIPANERPHVIHGQLAEHSCSEAAIHLAARKGNMSDLLIGANANVNAAGREDGCTALIDASSRGDIPIVKMLVGEIASSKSGNAAEEIQVFVKAPKLNINAVDKRGWTALIWASSKGRTAVVEAFLKADADPSICSNWGDTALMKASEGGYVSVVKLLLEVLLFGLCATGHTAAWRANVNRSN</sequence>
<dbReference type="Gene3D" id="1.25.40.20">
    <property type="entry name" value="Ankyrin repeat-containing domain"/>
    <property type="match status" value="2"/>
</dbReference>
<reference evidence="3" key="1">
    <citation type="submission" date="2014-11" db="EMBL/GenBank/DDBJ databases">
        <authorList>
            <person name="Otto D Thomas"/>
            <person name="Naeem Raeece"/>
        </authorList>
    </citation>
    <scope>NUCLEOTIDE SEQUENCE</scope>
</reference>
<dbReference type="AlphaFoldDB" id="A0A0G4IDT2"/>
<evidence type="ECO:0000256" key="1">
    <source>
        <dbReference type="ARBA" id="ARBA00022737"/>
    </source>
</evidence>
<dbReference type="VEuPathDB" id="CryptoDB:Cvel_13459"/>
<dbReference type="Pfam" id="PF12796">
    <property type="entry name" value="Ank_2"/>
    <property type="match status" value="2"/>
</dbReference>
<dbReference type="SUPFAM" id="SSF48403">
    <property type="entry name" value="Ankyrin repeat"/>
    <property type="match status" value="1"/>
</dbReference>